<reference evidence="7 8" key="1">
    <citation type="submission" date="2023-10" db="EMBL/GenBank/DDBJ databases">
        <title>Whole Genome based description of the genera Actinobaculum and Actinotignum reveals a complex phylogenetic relationship within the species included in the genus Actinotignum.</title>
        <authorList>
            <person name="Jensen C.S."/>
            <person name="Dargis R."/>
            <person name="Kemp M."/>
            <person name="Christensen J.J."/>
        </authorList>
    </citation>
    <scope>NUCLEOTIDE SEQUENCE</scope>
    <source>
        <strain evidence="7">SLA_B511</strain>
        <strain evidence="6 8">SLA_B974</strain>
    </source>
</reference>
<evidence type="ECO:0000256" key="4">
    <source>
        <dbReference type="ARBA" id="ARBA00023136"/>
    </source>
</evidence>
<dbReference type="RefSeq" id="WP_308806658.1">
    <property type="nucleotide sequence ID" value="NZ_CAMYCL010000007.1"/>
</dbReference>
<evidence type="ECO:0000313" key="7">
    <source>
        <dbReference type="EMBL" id="MDY5154759.1"/>
    </source>
</evidence>
<feature type="transmembrane region" description="Helical" evidence="5">
    <location>
        <begin position="244"/>
        <end position="264"/>
    </location>
</feature>
<feature type="transmembrane region" description="Helical" evidence="5">
    <location>
        <begin position="30"/>
        <end position="58"/>
    </location>
</feature>
<evidence type="ECO:0000313" key="8">
    <source>
        <dbReference type="Proteomes" id="UP001275049"/>
    </source>
</evidence>
<feature type="transmembrane region" description="Helical" evidence="5">
    <location>
        <begin position="111"/>
        <end position="132"/>
    </location>
</feature>
<protein>
    <submittedName>
        <fullName evidence="7">Energy-coupling factor transporter transmembrane component T</fullName>
    </submittedName>
</protein>
<feature type="transmembrane region" description="Helical" evidence="5">
    <location>
        <begin position="70"/>
        <end position="91"/>
    </location>
</feature>
<gene>
    <name evidence="7" type="ORF">R6G80_03345</name>
    <name evidence="6" type="ORF">R6G86_01825</name>
</gene>
<evidence type="ECO:0000313" key="6">
    <source>
        <dbReference type="EMBL" id="MDY5132485.1"/>
    </source>
</evidence>
<evidence type="ECO:0000256" key="5">
    <source>
        <dbReference type="SAM" id="Phobius"/>
    </source>
</evidence>
<dbReference type="PANTHER" id="PTHR33514">
    <property type="entry name" value="PROTEIN ABCI12, CHLOROPLASTIC"/>
    <property type="match status" value="1"/>
</dbReference>
<keyword evidence="4 5" id="KW-0472">Membrane</keyword>
<dbReference type="InterPro" id="IPR003339">
    <property type="entry name" value="ABC/ECF_trnsptr_transmembrane"/>
</dbReference>
<dbReference type="Pfam" id="PF02361">
    <property type="entry name" value="CbiQ"/>
    <property type="match status" value="1"/>
</dbReference>
<keyword evidence="2 5" id="KW-0812">Transmembrane</keyword>
<comment type="caution">
    <text evidence="7">The sequence shown here is derived from an EMBL/GenBank/DDBJ whole genome shotgun (WGS) entry which is preliminary data.</text>
</comment>
<dbReference type="EMBL" id="JAWNGC010000003">
    <property type="protein sequence ID" value="MDY5154759.1"/>
    <property type="molecule type" value="Genomic_DNA"/>
</dbReference>
<evidence type="ECO:0000256" key="1">
    <source>
        <dbReference type="ARBA" id="ARBA00004141"/>
    </source>
</evidence>
<evidence type="ECO:0000313" key="9">
    <source>
        <dbReference type="Proteomes" id="UP001281731"/>
    </source>
</evidence>
<dbReference type="CDD" id="cd16914">
    <property type="entry name" value="EcfT"/>
    <property type="match status" value="1"/>
</dbReference>
<keyword evidence="3 5" id="KW-1133">Transmembrane helix</keyword>
<dbReference type="GO" id="GO:0005886">
    <property type="term" value="C:plasma membrane"/>
    <property type="evidence" value="ECO:0007669"/>
    <property type="project" value="UniProtKB-ARBA"/>
</dbReference>
<keyword evidence="8" id="KW-1185">Reference proteome</keyword>
<accession>A0AAW9HXN3</accession>
<comment type="subcellular location">
    <subcellularLocation>
        <location evidence="1">Membrane</location>
        <topology evidence="1">Multi-pass membrane protein</topology>
    </subcellularLocation>
</comment>
<evidence type="ECO:0000256" key="2">
    <source>
        <dbReference type="ARBA" id="ARBA00022692"/>
    </source>
</evidence>
<organism evidence="7 9">
    <name type="scientific">Actinotignum urinale</name>
    <dbReference type="NCBI Taxonomy" id="190146"/>
    <lineage>
        <taxon>Bacteria</taxon>
        <taxon>Bacillati</taxon>
        <taxon>Actinomycetota</taxon>
        <taxon>Actinomycetes</taxon>
        <taxon>Actinomycetales</taxon>
        <taxon>Actinomycetaceae</taxon>
        <taxon>Actinotignum</taxon>
    </lineage>
</organism>
<evidence type="ECO:0000256" key="3">
    <source>
        <dbReference type="ARBA" id="ARBA00022989"/>
    </source>
</evidence>
<dbReference type="AlphaFoldDB" id="A0AAW9HXN3"/>
<dbReference type="PANTHER" id="PTHR33514:SF13">
    <property type="entry name" value="PROTEIN ABCI12, CHLOROPLASTIC"/>
    <property type="match status" value="1"/>
</dbReference>
<name>A0AAW9HXN3_9ACTO</name>
<dbReference type="Proteomes" id="UP001275049">
    <property type="component" value="Unassembled WGS sequence"/>
</dbReference>
<proteinExistence type="predicted"/>
<sequence length="269" mass="29990">MVSKTSPQKSQSVAELLQPIDVKTHPLVKITAVLCMGISTIFFPSLWLGASFLIIIIIVSLPCHLIKGIFKLFCGFGLPLVIMLVFIQGGFADGNKTLIVNILGFNLWLEGTLHALRITSAILVFLTSFYIFNSTTPPIIFVRSLQQIGVPQKVNYLILASLNVVPQMQRKMAIIKQAQAARGLSTRGNIIKRCKAFIPLLGPVVMSSLTDSLERGITLETRGFGLKGVRVTHLRKLPFTRRDFWLLLGTITFFIITIVLTVLWNEVWR</sequence>
<dbReference type="EMBL" id="JAWNGA010000002">
    <property type="protein sequence ID" value="MDY5132485.1"/>
    <property type="molecule type" value="Genomic_DNA"/>
</dbReference>
<dbReference type="Proteomes" id="UP001281731">
    <property type="component" value="Unassembled WGS sequence"/>
</dbReference>